<protein>
    <recommendedName>
        <fullName evidence="7">WRKY domain-containing protein</fullName>
    </recommendedName>
</protein>
<keyword evidence="5" id="KW-0539">Nucleus</keyword>
<dbReference type="SUPFAM" id="SSF118290">
    <property type="entry name" value="WRKY DNA-binding domain"/>
    <property type="match status" value="1"/>
</dbReference>
<sequence length="366" mass="41630">MPDSPTEYDSLNQKSTTPQTSPGVISSNSNSYFDPFYTSSNEGPFIHTPSQEIMPVHTAGYQSAAAIPQSAYSFSMPTNATATVAGFDLQDVIHQFRTQPELLQLILNSKVEEDRRRAEEAKLRGKEIDFYLQRKQQESTVFEKHSPKTGELLAPIHINRRDVSDEPLHSYHGDSYSKPQSQRSLAMSTSRSQGFISGVLAQPSSQRRHSAFEALQSTSPERRMGAMNASEEDHYVRHRSSHENSPRQSSNSPRSPDLDFIMDDDTSMSNGHGHMEKKRRKRREMQAVTTIVETRDPYNDEYMWKNNGNTLHKKTGQKSTYYKCSNSSKGCPVNKTVTLRENDTYLIKYRGEHLPECNRVKRIVDI</sequence>
<dbReference type="PANTHER" id="PTHR31282">
    <property type="entry name" value="WRKY TRANSCRIPTION FACTOR 21-RELATED"/>
    <property type="match status" value="1"/>
</dbReference>
<dbReference type="OrthoDB" id="2362414at2759"/>
<dbReference type="PROSITE" id="PS50811">
    <property type="entry name" value="WRKY"/>
    <property type="match status" value="1"/>
</dbReference>
<dbReference type="EMBL" id="JAEPRA010000003">
    <property type="protein sequence ID" value="KAG2187331.1"/>
    <property type="molecule type" value="Genomic_DNA"/>
</dbReference>
<feature type="compositionally biased region" description="Polar residues" evidence="6">
    <location>
        <begin position="177"/>
        <end position="195"/>
    </location>
</feature>
<dbReference type="InterPro" id="IPR044810">
    <property type="entry name" value="WRKY_plant"/>
</dbReference>
<dbReference type="Proteomes" id="UP000612746">
    <property type="component" value="Unassembled WGS sequence"/>
</dbReference>
<dbReference type="Gene3D" id="2.20.25.80">
    <property type="entry name" value="WRKY domain"/>
    <property type="match status" value="1"/>
</dbReference>
<organism evidence="8 9">
    <name type="scientific">Umbelopsis vinacea</name>
    <dbReference type="NCBI Taxonomy" id="44442"/>
    <lineage>
        <taxon>Eukaryota</taxon>
        <taxon>Fungi</taxon>
        <taxon>Fungi incertae sedis</taxon>
        <taxon>Mucoromycota</taxon>
        <taxon>Mucoromycotina</taxon>
        <taxon>Umbelopsidomycetes</taxon>
        <taxon>Umbelopsidales</taxon>
        <taxon>Umbelopsidaceae</taxon>
        <taxon>Umbelopsis</taxon>
    </lineage>
</organism>
<evidence type="ECO:0000256" key="3">
    <source>
        <dbReference type="ARBA" id="ARBA00023125"/>
    </source>
</evidence>
<feature type="domain" description="WRKY" evidence="7">
    <location>
        <begin position="293"/>
        <end position="353"/>
    </location>
</feature>
<dbReference type="AlphaFoldDB" id="A0A8H7Q7Q5"/>
<dbReference type="GO" id="GO:0043565">
    <property type="term" value="F:sequence-specific DNA binding"/>
    <property type="evidence" value="ECO:0007669"/>
    <property type="project" value="InterPro"/>
</dbReference>
<dbReference type="GO" id="GO:0005634">
    <property type="term" value="C:nucleus"/>
    <property type="evidence" value="ECO:0007669"/>
    <property type="project" value="UniProtKB-SubCell"/>
</dbReference>
<accession>A0A8H7Q7Q5</accession>
<reference evidence="8" key="1">
    <citation type="submission" date="2020-12" db="EMBL/GenBank/DDBJ databases">
        <title>Metabolic potential, ecology and presence of endohyphal bacteria is reflected in genomic diversity of Mucoromycotina.</title>
        <authorList>
            <person name="Muszewska A."/>
            <person name="Okrasinska A."/>
            <person name="Steczkiewicz K."/>
            <person name="Drgas O."/>
            <person name="Orlowska M."/>
            <person name="Perlinska-Lenart U."/>
            <person name="Aleksandrzak-Piekarczyk T."/>
            <person name="Szatraj K."/>
            <person name="Zielenkiewicz U."/>
            <person name="Pilsyk S."/>
            <person name="Malc E."/>
            <person name="Mieczkowski P."/>
            <person name="Kruszewska J.S."/>
            <person name="Biernat P."/>
            <person name="Pawlowska J."/>
        </authorList>
    </citation>
    <scope>NUCLEOTIDE SEQUENCE</scope>
    <source>
        <strain evidence="8">WA0000051536</strain>
    </source>
</reference>
<comment type="caution">
    <text evidence="8">The sequence shown here is derived from an EMBL/GenBank/DDBJ whole genome shotgun (WGS) entry which is preliminary data.</text>
</comment>
<evidence type="ECO:0000256" key="4">
    <source>
        <dbReference type="ARBA" id="ARBA00023163"/>
    </source>
</evidence>
<evidence type="ECO:0000259" key="7">
    <source>
        <dbReference type="PROSITE" id="PS50811"/>
    </source>
</evidence>
<proteinExistence type="predicted"/>
<name>A0A8H7Q7Q5_9FUNG</name>
<keyword evidence="9" id="KW-1185">Reference proteome</keyword>
<dbReference type="InterPro" id="IPR003657">
    <property type="entry name" value="WRKY_dom"/>
</dbReference>
<evidence type="ECO:0000256" key="2">
    <source>
        <dbReference type="ARBA" id="ARBA00023015"/>
    </source>
</evidence>
<feature type="region of interest" description="Disordered" evidence="6">
    <location>
        <begin position="1"/>
        <end position="28"/>
    </location>
</feature>
<gene>
    <name evidence="8" type="ORF">INT44_005017</name>
</gene>
<evidence type="ECO:0000256" key="6">
    <source>
        <dbReference type="SAM" id="MobiDB-lite"/>
    </source>
</evidence>
<feature type="region of interest" description="Disordered" evidence="6">
    <location>
        <begin position="165"/>
        <end position="281"/>
    </location>
</feature>
<feature type="compositionally biased region" description="Low complexity" evidence="6">
    <location>
        <begin position="246"/>
        <end position="255"/>
    </location>
</feature>
<comment type="subcellular location">
    <subcellularLocation>
        <location evidence="1">Nucleus</location>
    </subcellularLocation>
</comment>
<evidence type="ECO:0000256" key="1">
    <source>
        <dbReference type="ARBA" id="ARBA00004123"/>
    </source>
</evidence>
<keyword evidence="4" id="KW-0804">Transcription</keyword>
<evidence type="ECO:0000313" key="8">
    <source>
        <dbReference type="EMBL" id="KAG2187331.1"/>
    </source>
</evidence>
<dbReference type="SMART" id="SM00774">
    <property type="entry name" value="WRKY"/>
    <property type="match status" value="1"/>
</dbReference>
<dbReference type="GO" id="GO:0003700">
    <property type="term" value="F:DNA-binding transcription factor activity"/>
    <property type="evidence" value="ECO:0007669"/>
    <property type="project" value="InterPro"/>
</dbReference>
<dbReference type="InterPro" id="IPR036576">
    <property type="entry name" value="WRKY_dom_sf"/>
</dbReference>
<keyword evidence="3" id="KW-0238">DNA-binding</keyword>
<evidence type="ECO:0000256" key="5">
    <source>
        <dbReference type="ARBA" id="ARBA00023242"/>
    </source>
</evidence>
<feature type="compositionally biased region" description="Basic and acidic residues" evidence="6">
    <location>
        <begin position="231"/>
        <end position="245"/>
    </location>
</feature>
<evidence type="ECO:0000313" key="9">
    <source>
        <dbReference type="Proteomes" id="UP000612746"/>
    </source>
</evidence>
<feature type="compositionally biased region" description="Polar residues" evidence="6">
    <location>
        <begin position="7"/>
        <end position="28"/>
    </location>
</feature>
<keyword evidence="2" id="KW-0805">Transcription regulation</keyword>
<dbReference type="Pfam" id="PF03106">
    <property type="entry name" value="WRKY"/>
    <property type="match status" value="1"/>
</dbReference>